<sequence>IEFDPKTPIKKGVHTRFLSMTEVPTQGFAIGELEERPYSGGAKFRLADTLLARITPCLENGKTAYVDFLNEKEVAAGSTEFIVMRGKHNVPSEFVYCLARSTEFRKYAIAQMVGTSGRQRVSADSLKNYLFPIPKKERLIKFGLVSQPLFARISANNKQSRTLATLRDTLLPQLLSGRLTVRKAAEVVA</sequence>
<proteinExistence type="predicted"/>
<evidence type="ECO:0000313" key="3">
    <source>
        <dbReference type="EMBL" id="GFC97844.1"/>
    </source>
</evidence>
<dbReference type="EMBL" id="BKCJ011168556">
    <property type="protein sequence ID" value="GFC97844.1"/>
    <property type="molecule type" value="Genomic_DNA"/>
</dbReference>
<dbReference type="SUPFAM" id="SSF116734">
    <property type="entry name" value="DNA methylase specificity domain"/>
    <property type="match status" value="1"/>
</dbReference>
<evidence type="ECO:0000256" key="1">
    <source>
        <dbReference type="ARBA" id="ARBA00022747"/>
    </source>
</evidence>
<protein>
    <recommendedName>
        <fullName evidence="4">Type I restriction modification DNA specificity domain-containing protein</fullName>
    </recommendedName>
</protein>
<dbReference type="PANTHER" id="PTHR30408">
    <property type="entry name" value="TYPE-1 RESTRICTION ENZYME ECOKI SPECIFICITY PROTEIN"/>
    <property type="match status" value="1"/>
</dbReference>
<keyword evidence="2" id="KW-0238">DNA-binding</keyword>
<dbReference type="PANTHER" id="PTHR30408:SF13">
    <property type="entry name" value="TYPE I RESTRICTION ENZYME HINDI SPECIFICITY SUBUNIT"/>
    <property type="match status" value="1"/>
</dbReference>
<evidence type="ECO:0008006" key="4">
    <source>
        <dbReference type="Google" id="ProtNLM"/>
    </source>
</evidence>
<dbReference type="GO" id="GO:0003677">
    <property type="term" value="F:DNA binding"/>
    <property type="evidence" value="ECO:0007669"/>
    <property type="project" value="UniProtKB-KW"/>
</dbReference>
<comment type="caution">
    <text evidence="3">The sequence shown here is derived from an EMBL/GenBank/DDBJ whole genome shotgun (WGS) entry which is preliminary data.</text>
</comment>
<feature type="non-terminal residue" evidence="3">
    <location>
        <position position="1"/>
    </location>
</feature>
<reference evidence="3" key="1">
    <citation type="journal article" date="2019" name="Sci. Rep.">
        <title>Draft genome of Tanacetum cinerariifolium, the natural source of mosquito coil.</title>
        <authorList>
            <person name="Yamashiro T."/>
            <person name="Shiraishi A."/>
            <person name="Satake H."/>
            <person name="Nakayama K."/>
        </authorList>
    </citation>
    <scope>NUCLEOTIDE SEQUENCE</scope>
</reference>
<accession>A0A699SJG3</accession>
<name>A0A699SJG3_TANCI</name>
<organism evidence="3">
    <name type="scientific">Tanacetum cinerariifolium</name>
    <name type="common">Dalmatian daisy</name>
    <name type="synonym">Chrysanthemum cinerariifolium</name>
    <dbReference type="NCBI Taxonomy" id="118510"/>
    <lineage>
        <taxon>Eukaryota</taxon>
        <taxon>Viridiplantae</taxon>
        <taxon>Streptophyta</taxon>
        <taxon>Embryophyta</taxon>
        <taxon>Tracheophyta</taxon>
        <taxon>Spermatophyta</taxon>
        <taxon>Magnoliopsida</taxon>
        <taxon>eudicotyledons</taxon>
        <taxon>Gunneridae</taxon>
        <taxon>Pentapetalae</taxon>
        <taxon>asterids</taxon>
        <taxon>campanulids</taxon>
        <taxon>Asterales</taxon>
        <taxon>Asteraceae</taxon>
        <taxon>Asteroideae</taxon>
        <taxon>Anthemideae</taxon>
        <taxon>Anthemidinae</taxon>
        <taxon>Tanacetum</taxon>
    </lineage>
</organism>
<dbReference type="InterPro" id="IPR052021">
    <property type="entry name" value="Type-I_RS_S_subunit"/>
</dbReference>
<dbReference type="InterPro" id="IPR044946">
    <property type="entry name" value="Restrct_endonuc_typeI_TRD_sf"/>
</dbReference>
<dbReference type="AlphaFoldDB" id="A0A699SJG3"/>
<evidence type="ECO:0000256" key="2">
    <source>
        <dbReference type="ARBA" id="ARBA00023125"/>
    </source>
</evidence>
<dbReference type="Gene3D" id="3.90.220.20">
    <property type="entry name" value="DNA methylase specificity domains"/>
    <property type="match status" value="1"/>
</dbReference>
<keyword evidence="1" id="KW-0680">Restriction system</keyword>
<dbReference type="GO" id="GO:0009307">
    <property type="term" value="P:DNA restriction-modification system"/>
    <property type="evidence" value="ECO:0007669"/>
    <property type="project" value="UniProtKB-KW"/>
</dbReference>
<dbReference type="CDD" id="cd17260">
    <property type="entry name" value="RMtype1_S_EcoEI-TRD1-CR1_like"/>
    <property type="match status" value="1"/>
</dbReference>
<gene>
    <name evidence="3" type="ORF">Tci_869814</name>
</gene>